<feature type="compositionally biased region" description="Polar residues" evidence="1">
    <location>
        <begin position="549"/>
        <end position="562"/>
    </location>
</feature>
<evidence type="ECO:0000313" key="4">
    <source>
        <dbReference type="Proteomes" id="UP001633002"/>
    </source>
</evidence>
<gene>
    <name evidence="3" type="ORF">R1sor_018183</name>
</gene>
<dbReference type="PANTHER" id="PTHR33116:SF78">
    <property type="entry name" value="OS12G0587133 PROTEIN"/>
    <property type="match status" value="1"/>
</dbReference>
<dbReference type="Proteomes" id="UP001633002">
    <property type="component" value="Unassembled WGS sequence"/>
</dbReference>
<dbReference type="PANTHER" id="PTHR33116">
    <property type="entry name" value="REVERSE TRANSCRIPTASE ZINC-BINDING DOMAIN-CONTAINING PROTEIN-RELATED-RELATED"/>
    <property type="match status" value="1"/>
</dbReference>
<dbReference type="AlphaFoldDB" id="A0ABD3I9E0"/>
<name>A0ABD3I9E0_9MARC</name>
<organism evidence="3 4">
    <name type="scientific">Riccia sorocarpa</name>
    <dbReference type="NCBI Taxonomy" id="122646"/>
    <lineage>
        <taxon>Eukaryota</taxon>
        <taxon>Viridiplantae</taxon>
        <taxon>Streptophyta</taxon>
        <taxon>Embryophyta</taxon>
        <taxon>Marchantiophyta</taxon>
        <taxon>Marchantiopsida</taxon>
        <taxon>Marchantiidae</taxon>
        <taxon>Marchantiales</taxon>
        <taxon>Ricciaceae</taxon>
        <taxon>Riccia</taxon>
    </lineage>
</organism>
<dbReference type="Pfam" id="PF13966">
    <property type="entry name" value="zf-RVT"/>
    <property type="match status" value="1"/>
</dbReference>
<comment type="caution">
    <text evidence="3">The sequence shown here is derived from an EMBL/GenBank/DDBJ whole genome shotgun (WGS) entry which is preliminary data.</text>
</comment>
<feature type="region of interest" description="Disordered" evidence="1">
    <location>
        <begin position="541"/>
        <end position="596"/>
    </location>
</feature>
<evidence type="ECO:0000313" key="3">
    <source>
        <dbReference type="EMBL" id="KAL3700161.1"/>
    </source>
</evidence>
<sequence>MVELHEDTRGKSALIAGAEDRSWRQLSNDKGLVDSYLCAVETTGGSYTRQAFCGRRFDRARLDRCYISEGAEWMHVINQGRNHEMASGARLNLNKTTIIPLTHDILPDWLLQTGCQIAKEGDRHRYLGILEGVDILDEEITADIQTRYEKHLKHWANMLLTWPEKLLLCKSILNSLPHYTLMTVRLSPQGMKKVKKVTRDFLWGENERGNKKKPLIAWEIFERRKQDGGLCWVSLTDMAAAFLMKNVTKLIVGEGEEWIEMAQQIIMQKVRTLARPQEVKTWNATEILLGIGKITTPSSPTLDRMLKTWFRTRKMLKWKPRAGKYPNTRPISFYIMLLQKNREIELAETRLLRKAARKAKISNFSQLQRQDGNRISFTMKLQEKGVPIDSHLLNALQKVDTAFPTLQATDINWTQADGWEWENLPHRGEQAWRLTTAAWRKLMYLTPKQDTKFNQRWGIQDTKLQWNTRWKRLWAGKATQRTKIRLWRYIRRGYFTNHKAKEWGIGDGICARCKLEVETFEHAVWNCPRIQKRTACMAFNTREQKDNPNGRTGTPHQSNRSGVGNPPQASGGNAAAPHNPANELEREESGTVQRKR</sequence>
<reference evidence="3 4" key="1">
    <citation type="submission" date="2024-09" db="EMBL/GenBank/DDBJ databases">
        <title>Chromosome-scale assembly of Riccia sorocarpa.</title>
        <authorList>
            <person name="Paukszto L."/>
        </authorList>
    </citation>
    <scope>NUCLEOTIDE SEQUENCE [LARGE SCALE GENOMIC DNA]</scope>
    <source>
        <strain evidence="3">LP-2024</strain>
        <tissue evidence="3">Aerial parts of the thallus</tissue>
    </source>
</reference>
<feature type="domain" description="Reverse transcriptase zinc-binding" evidence="2">
    <location>
        <begin position="457"/>
        <end position="529"/>
    </location>
</feature>
<evidence type="ECO:0000256" key="1">
    <source>
        <dbReference type="SAM" id="MobiDB-lite"/>
    </source>
</evidence>
<accession>A0ABD3I9E0</accession>
<proteinExistence type="predicted"/>
<evidence type="ECO:0000259" key="2">
    <source>
        <dbReference type="Pfam" id="PF13966"/>
    </source>
</evidence>
<feature type="compositionally biased region" description="Low complexity" evidence="1">
    <location>
        <begin position="569"/>
        <end position="582"/>
    </location>
</feature>
<protein>
    <recommendedName>
        <fullName evidence="2">Reverse transcriptase zinc-binding domain-containing protein</fullName>
    </recommendedName>
</protein>
<dbReference type="InterPro" id="IPR026960">
    <property type="entry name" value="RVT-Znf"/>
</dbReference>
<dbReference type="EMBL" id="JBJQOH010000001">
    <property type="protein sequence ID" value="KAL3700161.1"/>
    <property type="molecule type" value="Genomic_DNA"/>
</dbReference>
<keyword evidence="4" id="KW-1185">Reference proteome</keyword>